<feature type="compositionally biased region" description="Low complexity" evidence="5">
    <location>
        <begin position="250"/>
        <end position="275"/>
    </location>
</feature>
<feature type="compositionally biased region" description="Polar residues" evidence="5">
    <location>
        <begin position="39"/>
        <end position="76"/>
    </location>
</feature>
<dbReference type="Pfam" id="PF01363">
    <property type="entry name" value="FYVE"/>
    <property type="match status" value="1"/>
</dbReference>
<evidence type="ECO:0000256" key="1">
    <source>
        <dbReference type="ARBA" id="ARBA00022723"/>
    </source>
</evidence>
<accession>J5TTH0</accession>
<evidence type="ECO:0000256" key="3">
    <source>
        <dbReference type="ARBA" id="ARBA00022833"/>
    </source>
</evidence>
<dbReference type="GO" id="GO:0008270">
    <property type="term" value="F:zinc ion binding"/>
    <property type="evidence" value="ECO:0007669"/>
    <property type="project" value="UniProtKB-KW"/>
</dbReference>
<sequence length="828" mass="88145">MASASASGRAFGTASVNSTASAASGTSAASGSTATTNGLRSSTTTRHQRGQASVGSAPTSWQSPRTGIPKSSSNGSLAAPGNGSATTHGSPALTPDAPGRPEIQRQRSVSSASGAAVERASNWLQALAPRGEGRSREFLTSTLSGVATVASTAAQEVNGFIRDRGSRPNSLVATSPPPVGSLSPQPVGPVRRAAAPANAARLPKASPDPERPQSVHLPLTSSPVASPTQRSFNHPITTTYAAREHRRTGSAASTTALTHSTSHPQPAPQLQQPQPQHQPPGRVFSTPSPSHSPAPSGPTGATTPLHASTASSSSKNLAASTSSRTHTPALSASTRSRGQPYKIGFQPSGVRSDRTAAFLKERKEKAGEREKEEGRLGRRWAKLVDLHFNPSLASRPGPSQQPAKKSTFDGAFDSLNPKEVWRGLKAAAGPSADEARKRAVEQSIVKWEPDSEVKKCRICATSFSLSNRKHHCRLCGRIVCSLPPSPPGLLHIQFELFGGDMEHLPAGFRRERCSLLLVADWKTGRGEEVDEGFVGWMQLDPEAPPEREQTFVKRHVRNTSTASAGGSPAGSAPGSGASTPLPQQPQEVQVRGIRVCRECWRIVSRKQIIADGLKPSRFARLYETLRLIQSEIDGILPDLDGGIRHADALLEAGEWDRIDLSDLLENHRTLLSLLAEYDTVTKQLASVQFGPPPTPAGEKADDKKVGAVLLEGGAKEGESTKQAEEVKATIVRIASIYLAKCMSQVHSVGKLQRRILQKQSKGLVVHNLNDSSSEDELARELQPLLEQQAQLESFIAQANAQRKYDDSKALSVALAEIEREIARLTTNI</sequence>
<dbReference type="InterPro" id="IPR021565">
    <property type="entry name" value="Rbsn_Rab-bd"/>
</dbReference>
<dbReference type="InterPro" id="IPR036531">
    <property type="entry name" value="Rbsn_Rab-bd_sf"/>
</dbReference>
<keyword evidence="1" id="KW-0479">Metal-binding</keyword>
<dbReference type="AlphaFoldDB" id="J5TTH0"/>
<evidence type="ECO:0000256" key="5">
    <source>
        <dbReference type="SAM" id="MobiDB-lite"/>
    </source>
</evidence>
<evidence type="ECO:0000313" key="8">
    <source>
        <dbReference type="Proteomes" id="UP000002748"/>
    </source>
</evidence>
<dbReference type="GeneID" id="25985585"/>
<evidence type="ECO:0000259" key="6">
    <source>
        <dbReference type="PROSITE" id="PS50178"/>
    </source>
</evidence>
<dbReference type="Pfam" id="PF11464">
    <property type="entry name" value="Rbsn"/>
    <property type="match status" value="1"/>
</dbReference>
<dbReference type="RefSeq" id="XP_014184076.1">
    <property type="nucleotide sequence ID" value="XM_014328601.1"/>
</dbReference>
<dbReference type="SUPFAM" id="SSF140125">
    <property type="entry name" value="Rabenosyn-5 Rab-binding domain-like"/>
    <property type="match status" value="1"/>
</dbReference>
<dbReference type="PANTHER" id="PTHR23164">
    <property type="entry name" value="EARLY ENDOSOME ANTIGEN 1"/>
    <property type="match status" value="1"/>
</dbReference>
<feature type="compositionally biased region" description="Low complexity" evidence="5">
    <location>
        <begin position="297"/>
        <end position="323"/>
    </location>
</feature>
<feature type="compositionally biased region" description="Low complexity" evidence="5">
    <location>
        <begin position="12"/>
        <end position="38"/>
    </location>
</feature>
<feature type="compositionally biased region" description="Polar residues" evidence="5">
    <location>
        <begin position="219"/>
        <end position="240"/>
    </location>
</feature>
<dbReference type="PANTHER" id="PTHR23164:SF30">
    <property type="entry name" value="EARLY ENDOSOME ANTIGEN 1"/>
    <property type="match status" value="1"/>
</dbReference>
<dbReference type="InterPro" id="IPR013083">
    <property type="entry name" value="Znf_RING/FYVE/PHD"/>
</dbReference>
<reference evidence="7 8" key="1">
    <citation type="journal article" date="2012" name="Eukaryot. Cell">
        <title>Draft genome sequence of CBS 2479, the standard type strain of Trichosporon asahii.</title>
        <authorList>
            <person name="Yang R.Y."/>
            <person name="Li H.T."/>
            <person name="Zhu H."/>
            <person name="Zhou G.P."/>
            <person name="Wang M."/>
            <person name="Wang L."/>
        </authorList>
    </citation>
    <scope>NUCLEOTIDE SEQUENCE [LARGE SCALE GENOMIC DNA]</scope>
    <source>
        <strain evidence="8">ATCC 90039 / CBS 2479 / JCM 2466 / KCTC 7840 / NCYC 2677 / UAMH 7654</strain>
    </source>
</reference>
<evidence type="ECO:0000313" key="7">
    <source>
        <dbReference type="EMBL" id="EJT52736.1"/>
    </source>
</evidence>
<dbReference type="HOGENOM" id="CLU_352665_0_0_1"/>
<comment type="caution">
    <text evidence="7">The sequence shown here is derived from an EMBL/GenBank/DDBJ whole genome shotgun (WGS) entry which is preliminary data.</text>
</comment>
<evidence type="ECO:0000256" key="2">
    <source>
        <dbReference type="ARBA" id="ARBA00022771"/>
    </source>
</evidence>
<dbReference type="InterPro" id="IPR000306">
    <property type="entry name" value="Znf_FYVE"/>
</dbReference>
<feature type="compositionally biased region" description="Low complexity" evidence="5">
    <location>
        <begin position="189"/>
        <end position="205"/>
    </location>
</feature>
<dbReference type="KEGG" id="tasa:A1Q1_02071"/>
<dbReference type="OrthoDB" id="166134at2759"/>
<feature type="compositionally biased region" description="Low complexity" evidence="5">
    <location>
        <begin position="560"/>
        <end position="580"/>
    </location>
</feature>
<dbReference type="PROSITE" id="PS50178">
    <property type="entry name" value="ZF_FYVE"/>
    <property type="match status" value="1"/>
</dbReference>
<dbReference type="Proteomes" id="UP000002748">
    <property type="component" value="Unassembled WGS sequence"/>
</dbReference>
<dbReference type="SUPFAM" id="SSF57903">
    <property type="entry name" value="FYVE/PHD zinc finger"/>
    <property type="match status" value="1"/>
</dbReference>
<organism evidence="7 8">
    <name type="scientific">Trichosporon asahii var. asahii (strain ATCC 90039 / CBS 2479 / JCM 2466 / KCTC 7840 / NBRC 103889/ NCYC 2677 / UAMH 7654)</name>
    <name type="common">Yeast</name>
    <dbReference type="NCBI Taxonomy" id="1186058"/>
    <lineage>
        <taxon>Eukaryota</taxon>
        <taxon>Fungi</taxon>
        <taxon>Dikarya</taxon>
        <taxon>Basidiomycota</taxon>
        <taxon>Agaricomycotina</taxon>
        <taxon>Tremellomycetes</taxon>
        <taxon>Trichosporonales</taxon>
        <taxon>Trichosporonaceae</taxon>
        <taxon>Trichosporon</taxon>
    </lineage>
</organism>
<dbReference type="EMBL" id="ALBS01000018">
    <property type="protein sequence ID" value="EJT52736.1"/>
    <property type="molecule type" value="Genomic_DNA"/>
</dbReference>
<gene>
    <name evidence="7" type="ORF">A1Q1_02071</name>
</gene>
<dbReference type="Gene3D" id="4.10.860.20">
    <property type="entry name" value="Rabenosyn, Rab binding domain"/>
    <property type="match status" value="1"/>
</dbReference>
<evidence type="ECO:0000256" key="4">
    <source>
        <dbReference type="PROSITE-ProRule" id="PRU00091"/>
    </source>
</evidence>
<keyword evidence="2 4" id="KW-0863">Zinc-finger</keyword>
<name>J5TTH0_TRIAS</name>
<dbReference type="VEuPathDB" id="FungiDB:A1Q1_02071"/>
<feature type="compositionally biased region" description="Polar residues" evidence="5">
    <location>
        <begin position="324"/>
        <end position="337"/>
    </location>
</feature>
<dbReference type="InterPro" id="IPR017455">
    <property type="entry name" value="Znf_FYVE-rel"/>
</dbReference>
<feature type="domain" description="FYVE-type" evidence="6">
    <location>
        <begin position="450"/>
        <end position="481"/>
    </location>
</feature>
<dbReference type="SMART" id="SM00064">
    <property type="entry name" value="FYVE"/>
    <property type="match status" value="1"/>
</dbReference>
<keyword evidence="3" id="KW-0862">Zinc</keyword>
<dbReference type="Gene3D" id="3.30.40.10">
    <property type="entry name" value="Zinc/RING finger domain, C3HC4 (zinc finger)"/>
    <property type="match status" value="1"/>
</dbReference>
<proteinExistence type="predicted"/>
<feature type="region of interest" description="Disordered" evidence="5">
    <location>
        <begin position="1"/>
        <end position="116"/>
    </location>
</feature>
<dbReference type="CDD" id="cd15737">
    <property type="entry name" value="FYVE2_Vac1p_like"/>
    <property type="match status" value="1"/>
</dbReference>
<feature type="region of interest" description="Disordered" evidence="5">
    <location>
        <begin position="560"/>
        <end position="587"/>
    </location>
</feature>
<dbReference type="InterPro" id="IPR011011">
    <property type="entry name" value="Znf_FYVE_PHD"/>
</dbReference>
<protein>
    <submittedName>
        <fullName evidence="7">Vesicle fusion-related protein</fullName>
    </submittedName>
</protein>
<feature type="region of interest" description="Disordered" evidence="5">
    <location>
        <begin position="159"/>
        <end position="354"/>
    </location>
</feature>